<dbReference type="PANTHER" id="PTHR43179">
    <property type="entry name" value="RHAMNOSYLTRANSFERASE WBBL"/>
    <property type="match status" value="1"/>
</dbReference>
<dbReference type="PANTHER" id="PTHR43179:SF7">
    <property type="entry name" value="RHAMNOSYLTRANSFERASE WBBL"/>
    <property type="match status" value="1"/>
</dbReference>
<feature type="coiled-coil region" evidence="1">
    <location>
        <begin position="112"/>
        <end position="146"/>
    </location>
</feature>
<dbReference type="CDD" id="cd00761">
    <property type="entry name" value="Glyco_tranf_GTA_type"/>
    <property type="match status" value="1"/>
</dbReference>
<dbReference type="InterPro" id="IPR001173">
    <property type="entry name" value="Glyco_trans_2-like"/>
</dbReference>
<gene>
    <name evidence="3" type="ORF">NCTC10723_00588</name>
</gene>
<dbReference type="GO" id="GO:0016740">
    <property type="term" value="F:transferase activity"/>
    <property type="evidence" value="ECO:0007669"/>
    <property type="project" value="UniProtKB-KW"/>
</dbReference>
<evidence type="ECO:0000313" key="3">
    <source>
        <dbReference type="EMBL" id="STO31148.1"/>
    </source>
</evidence>
<keyword evidence="4" id="KW-1185">Reference proteome</keyword>
<dbReference type="RefSeq" id="WP_115269191.1">
    <property type="nucleotide sequence ID" value="NZ_UGGU01000003.1"/>
</dbReference>
<protein>
    <submittedName>
        <fullName evidence="3">N-glycosyltransferase</fullName>
    </submittedName>
</protein>
<keyword evidence="1" id="KW-0175">Coiled coil</keyword>
<organism evidence="3 4">
    <name type="scientific">Fusobacterium necrogenes</name>
    <dbReference type="NCBI Taxonomy" id="858"/>
    <lineage>
        <taxon>Bacteria</taxon>
        <taxon>Fusobacteriati</taxon>
        <taxon>Fusobacteriota</taxon>
        <taxon>Fusobacteriia</taxon>
        <taxon>Fusobacteriales</taxon>
        <taxon>Fusobacteriaceae</taxon>
        <taxon>Fusobacterium</taxon>
    </lineage>
</organism>
<dbReference type="AlphaFoldDB" id="A0A377GVZ7"/>
<evidence type="ECO:0000313" key="4">
    <source>
        <dbReference type="Proteomes" id="UP000255328"/>
    </source>
</evidence>
<dbReference type="SUPFAM" id="SSF53448">
    <property type="entry name" value="Nucleotide-diphospho-sugar transferases"/>
    <property type="match status" value="1"/>
</dbReference>
<dbReference type="Proteomes" id="UP000255328">
    <property type="component" value="Unassembled WGS sequence"/>
</dbReference>
<dbReference type="Gene3D" id="3.90.550.10">
    <property type="entry name" value="Spore Coat Polysaccharide Biosynthesis Protein SpsA, Chain A"/>
    <property type="match status" value="1"/>
</dbReference>
<reference evidence="3 4" key="1">
    <citation type="submission" date="2018-06" db="EMBL/GenBank/DDBJ databases">
        <authorList>
            <consortium name="Pathogen Informatics"/>
            <person name="Doyle S."/>
        </authorList>
    </citation>
    <scope>NUCLEOTIDE SEQUENCE [LARGE SCALE GENOMIC DNA]</scope>
    <source>
        <strain evidence="3 4">NCTC10723</strain>
    </source>
</reference>
<evidence type="ECO:0000259" key="2">
    <source>
        <dbReference type="Pfam" id="PF00535"/>
    </source>
</evidence>
<dbReference type="EMBL" id="UGGU01000003">
    <property type="protein sequence ID" value="STO31148.1"/>
    <property type="molecule type" value="Genomic_DNA"/>
</dbReference>
<evidence type="ECO:0000256" key="1">
    <source>
        <dbReference type="SAM" id="Coils"/>
    </source>
</evidence>
<dbReference type="Pfam" id="PF00535">
    <property type="entry name" value="Glycos_transf_2"/>
    <property type="match status" value="1"/>
</dbReference>
<accession>A0A377GVZ7</accession>
<dbReference type="OrthoDB" id="9798249at2"/>
<feature type="domain" description="Glycosyltransferase 2-like" evidence="2">
    <location>
        <begin position="6"/>
        <end position="151"/>
    </location>
</feature>
<sequence length="309" mass="36567">MKKVAIIIPTYNRGHLLEKTIPSYAEQIGENFWIKEIIIVDDFSVDNTTNVVEKLKESYPIIKYYKLEKNSKQQVAKNKGIELLGKEIDYVYFGDDDAILIPNSINYLVETLEKYKADVVGARSLYAEIEENIENYEKFIMKSNIEYLKSEVVNFEKDIFNFRQYFEKPICVPVTQAYILVRKNILTDDIRFDKRYTNNCYREETDFILQLNKKGRKIMFDSRAIGINYPRNIATGGAHKRGILGRLMWYYWTIVNNNKFLDKNYEFLKDKNYVKSSKNTLKIKFVFIQGSRFLKNKLRKKGFVKKCII</sequence>
<name>A0A377GVZ7_9FUSO</name>
<keyword evidence="3" id="KW-0808">Transferase</keyword>
<proteinExistence type="predicted"/>
<dbReference type="InterPro" id="IPR029044">
    <property type="entry name" value="Nucleotide-diphossugar_trans"/>
</dbReference>